<feature type="compositionally biased region" description="Polar residues" evidence="1">
    <location>
        <begin position="164"/>
        <end position="173"/>
    </location>
</feature>
<gene>
    <name evidence="2" type="ORF">g.31402</name>
</gene>
<accession>A0A1B6KVI4</accession>
<feature type="compositionally biased region" description="Basic and acidic residues" evidence="1">
    <location>
        <begin position="295"/>
        <end position="327"/>
    </location>
</feature>
<organism evidence="2">
    <name type="scientific">Graphocephala atropunctata</name>
    <dbReference type="NCBI Taxonomy" id="36148"/>
    <lineage>
        <taxon>Eukaryota</taxon>
        <taxon>Metazoa</taxon>
        <taxon>Ecdysozoa</taxon>
        <taxon>Arthropoda</taxon>
        <taxon>Hexapoda</taxon>
        <taxon>Insecta</taxon>
        <taxon>Pterygota</taxon>
        <taxon>Neoptera</taxon>
        <taxon>Paraneoptera</taxon>
        <taxon>Hemiptera</taxon>
        <taxon>Auchenorrhyncha</taxon>
        <taxon>Membracoidea</taxon>
        <taxon>Cicadellidae</taxon>
        <taxon>Cicadellinae</taxon>
        <taxon>Cicadellini</taxon>
        <taxon>Graphocephala</taxon>
    </lineage>
</organism>
<feature type="region of interest" description="Disordered" evidence="1">
    <location>
        <begin position="347"/>
        <end position="379"/>
    </location>
</feature>
<feature type="compositionally biased region" description="Basic and acidic residues" evidence="1">
    <location>
        <begin position="109"/>
        <end position="142"/>
    </location>
</feature>
<feature type="compositionally biased region" description="Basic and acidic residues" evidence="1">
    <location>
        <begin position="259"/>
        <end position="272"/>
    </location>
</feature>
<feature type="compositionally biased region" description="Low complexity" evidence="1">
    <location>
        <begin position="239"/>
        <end position="250"/>
    </location>
</feature>
<reference evidence="2" key="1">
    <citation type="submission" date="2015-11" db="EMBL/GenBank/DDBJ databases">
        <title>De novo transcriptome assembly of four potential Pierce s Disease insect vectors from Arizona vineyards.</title>
        <authorList>
            <person name="Tassone E.E."/>
        </authorList>
    </citation>
    <scope>NUCLEOTIDE SEQUENCE</scope>
</reference>
<dbReference type="AlphaFoldDB" id="A0A1B6KVI4"/>
<feature type="non-terminal residue" evidence="2">
    <location>
        <position position="379"/>
    </location>
</feature>
<feature type="region of interest" description="Disordered" evidence="1">
    <location>
        <begin position="105"/>
        <end position="327"/>
    </location>
</feature>
<proteinExistence type="predicted"/>
<evidence type="ECO:0000313" key="2">
    <source>
        <dbReference type="EMBL" id="JAT15457.1"/>
    </source>
</evidence>
<name>A0A1B6KVI4_9HEMI</name>
<feature type="non-terminal residue" evidence="2">
    <location>
        <position position="1"/>
    </location>
</feature>
<protein>
    <submittedName>
        <fullName evidence="2">Uncharacterized protein</fullName>
    </submittedName>
</protein>
<dbReference type="EMBL" id="GEBQ01024520">
    <property type="protein sequence ID" value="JAT15457.1"/>
    <property type="molecule type" value="Transcribed_RNA"/>
</dbReference>
<feature type="compositionally biased region" description="Basic residues" evidence="1">
    <location>
        <begin position="225"/>
        <end position="234"/>
    </location>
</feature>
<sequence length="379" mass="42265">LNPTETCVIKKKCKPSKLCTKEKSKKNSSEIVIKKPKKGKLIPYNILNPTETCVIKKKCKPSKLCTKEKSKKNSLEIVTLPKSNLIPPTDVIPIFGRINDWLKQASHGSKKEQKQQGHEDQQMLEEKCENDLSKRSSDKEVEVIDIASSSDSVEVLENSDETDLNQNPPVSTESKPRKKKNQKKGPITERKDQRTTAFDGYSVSTSSSQEDFKGFAAEESVQNPTRRRSNRRKRTPELIIISDSDSDSSSVYQNILSSVKEKPESQRDKDTDGAVEGKVNRCGLSIPNCQDDSSENGKSDTQLADKKRTNGIKDTKNSNRQLKSKETTKVYELRDRTKKTLGCEVPKSVGTSITSKKSNKTNCNPTSDEELSGKHAGGE</sequence>
<feature type="compositionally biased region" description="Polar residues" evidence="1">
    <location>
        <begin position="349"/>
        <end position="366"/>
    </location>
</feature>
<evidence type="ECO:0000256" key="1">
    <source>
        <dbReference type="SAM" id="MobiDB-lite"/>
    </source>
</evidence>